<dbReference type="VEuPathDB" id="VectorBase:ADAC005103"/>
<keyword evidence="1" id="KW-0812">Transmembrane</keyword>
<evidence type="ECO:0000259" key="2">
    <source>
        <dbReference type="Pfam" id="PF13883"/>
    </source>
</evidence>
<dbReference type="OMA" id="KWISMEL"/>
<dbReference type="InterPro" id="IPR055343">
    <property type="entry name" value="CREG_beta-barrel"/>
</dbReference>
<dbReference type="STRING" id="43151.W5JIS0"/>
<name>W5JIS0_ANODA</name>
<dbReference type="GO" id="GO:0005737">
    <property type="term" value="C:cytoplasm"/>
    <property type="evidence" value="ECO:0007669"/>
    <property type="project" value="UniProtKB-ARBA"/>
</dbReference>
<dbReference type="Gene3D" id="2.30.110.10">
    <property type="entry name" value="Electron Transport, Fmn-binding Protein, Chain A"/>
    <property type="match status" value="1"/>
</dbReference>
<evidence type="ECO:0000256" key="1">
    <source>
        <dbReference type="SAM" id="Phobius"/>
    </source>
</evidence>
<dbReference type="PANTHER" id="PTHR13343">
    <property type="entry name" value="CREG1 PROTEIN"/>
    <property type="match status" value="1"/>
</dbReference>
<gene>
    <name evidence="3" type="ORF">AND_005103</name>
</gene>
<organism evidence="3">
    <name type="scientific">Anopheles darlingi</name>
    <name type="common">Mosquito</name>
    <dbReference type="NCBI Taxonomy" id="43151"/>
    <lineage>
        <taxon>Eukaryota</taxon>
        <taxon>Metazoa</taxon>
        <taxon>Ecdysozoa</taxon>
        <taxon>Arthropoda</taxon>
        <taxon>Hexapoda</taxon>
        <taxon>Insecta</taxon>
        <taxon>Pterygota</taxon>
        <taxon>Neoptera</taxon>
        <taxon>Endopterygota</taxon>
        <taxon>Diptera</taxon>
        <taxon>Nematocera</taxon>
        <taxon>Culicoidea</taxon>
        <taxon>Culicidae</taxon>
        <taxon>Anophelinae</taxon>
        <taxon>Anopheles</taxon>
    </lineage>
</organism>
<accession>W5JIS0</accession>
<reference evidence="3 5" key="1">
    <citation type="journal article" date="2010" name="BMC Genomics">
        <title>Combination of measures distinguishes pre-miRNAs from other stem-loops in the genome of the newly sequenced Anopheles darlingi.</title>
        <authorList>
            <person name="Mendes N.D."/>
            <person name="Freitas A.T."/>
            <person name="Vasconcelos A.T."/>
            <person name="Sagot M.F."/>
        </authorList>
    </citation>
    <scope>NUCLEOTIDE SEQUENCE</scope>
</reference>
<feature type="domain" description="CREG-like beta-barrel" evidence="2">
    <location>
        <begin position="72"/>
        <end position="242"/>
    </location>
</feature>
<dbReference type="eggNOG" id="KOG3374">
    <property type="taxonomic scope" value="Eukaryota"/>
</dbReference>
<dbReference type="EMBL" id="ADMH02001283">
    <property type="protein sequence ID" value="ETN63188.1"/>
    <property type="molecule type" value="Genomic_DNA"/>
</dbReference>
<dbReference type="Pfam" id="PF13883">
    <property type="entry name" value="CREG_beta-barrel"/>
    <property type="match status" value="1"/>
</dbReference>
<dbReference type="PANTHER" id="PTHR13343:SF17">
    <property type="entry name" value="CELLULAR REPRESSOR OF E1A-STIMULATED GENES, ISOFORM A"/>
    <property type="match status" value="1"/>
</dbReference>
<dbReference type="FunCoup" id="W5JIS0">
    <property type="interactions" value="13"/>
</dbReference>
<dbReference type="EnsemblMetazoa" id="ADAC005103-RA">
    <property type="protein sequence ID" value="ADAC005103-PA"/>
    <property type="gene ID" value="ADAC005103"/>
</dbReference>
<evidence type="ECO:0000313" key="3">
    <source>
        <dbReference type="EMBL" id="ETN63188.1"/>
    </source>
</evidence>
<protein>
    <submittedName>
        <fullName evidence="3">Cellular Repressor of E1A-stimulated</fullName>
    </submittedName>
</protein>
<keyword evidence="1" id="KW-1133">Transmembrane helix</keyword>
<reference evidence="4" key="4">
    <citation type="submission" date="2015-06" db="UniProtKB">
        <authorList>
            <consortium name="EnsemblMetazoa"/>
        </authorList>
    </citation>
    <scope>IDENTIFICATION</scope>
</reference>
<dbReference type="AlphaFoldDB" id="W5JIS0"/>
<dbReference type="Proteomes" id="UP000000673">
    <property type="component" value="Unassembled WGS sequence"/>
</dbReference>
<evidence type="ECO:0000313" key="5">
    <source>
        <dbReference type="Proteomes" id="UP000000673"/>
    </source>
</evidence>
<reference evidence="3" key="2">
    <citation type="submission" date="2010-05" db="EMBL/GenBank/DDBJ databases">
        <authorList>
            <person name="Almeida L.G."/>
            <person name="Nicolas M.F."/>
            <person name="Souza R.C."/>
            <person name="Vasconcelos A.T.R."/>
        </authorList>
    </citation>
    <scope>NUCLEOTIDE SEQUENCE</scope>
</reference>
<feature type="transmembrane region" description="Helical" evidence="1">
    <location>
        <begin position="32"/>
        <end position="58"/>
    </location>
</feature>
<sequence>MTVLTREQYHKFEQPEMLRPAHTKSLPSGPKLWLLFIIASLTFVAVMILAGGVFANLAPFISAFDSVRDEPPPHTEYARMARYLVHKAEWVSMGSLSIVPAIQGFPMVNIISVADSARGEKSTGVLYFYLTMLDYTAQDLSKDNRLTVMISMDQDLACTKQGVDPMEPTCGRLMISGSAIKIDPSSDEFAFGQAAMYSRHPAAKKWIDTDGHNFFLCKLNIVQIAVLDFYGGPHYVTLEDYMAADPDKQPAVDDSSERSVPARFSTVVSRTTTEVPFYS</sequence>
<dbReference type="VEuPathDB" id="VectorBase:ADAR2_003697"/>
<proteinExistence type="predicted"/>
<reference evidence="3" key="3">
    <citation type="journal article" date="2013" name="Nucleic Acids Res.">
        <title>The genome of Anopheles darlingi, the main neotropical malaria vector.</title>
        <authorList>
            <person name="Marinotti O."/>
            <person name="Cerqueira G.C."/>
            <person name="de Almeida L.G."/>
            <person name="Ferro M.I."/>
            <person name="Loreto E.L."/>
            <person name="Zaha A."/>
            <person name="Teixeira S.M."/>
            <person name="Wespiser A.R."/>
            <person name="Almeida E Silva A."/>
            <person name="Schlindwein A.D."/>
            <person name="Pacheco A.C."/>
            <person name="Silva A.L."/>
            <person name="Graveley B.R."/>
            <person name="Walenz B.P."/>
            <person name="Lima Bde A."/>
            <person name="Ribeiro C.A."/>
            <person name="Nunes-Silva C.G."/>
            <person name="de Carvalho C.R."/>
            <person name="Soares C.M."/>
            <person name="de Menezes C.B."/>
            <person name="Matiolli C."/>
            <person name="Caffrey D."/>
            <person name="Araujo D.A."/>
            <person name="de Oliveira D.M."/>
            <person name="Golenbock D."/>
            <person name="Grisard E.C."/>
            <person name="Fantinatti-Garboggini F."/>
            <person name="de Carvalho F.M."/>
            <person name="Barcellos F.G."/>
            <person name="Prosdocimi F."/>
            <person name="May G."/>
            <person name="Azevedo Junior G.M."/>
            <person name="Guimaraes G.M."/>
            <person name="Goldman G.H."/>
            <person name="Padilha I.Q."/>
            <person name="Batista Jda S."/>
            <person name="Ferro J.A."/>
            <person name="Ribeiro J.M."/>
            <person name="Fietto J.L."/>
            <person name="Dabbas K.M."/>
            <person name="Cerdeira L."/>
            <person name="Agnez-Lima L.F."/>
            <person name="Brocchi M."/>
            <person name="de Carvalho M.O."/>
            <person name="Teixeira Mde M."/>
            <person name="Diniz Maia Mde M."/>
            <person name="Goldman M.H."/>
            <person name="Cruz Schneider M.P."/>
            <person name="Felipe M.S."/>
            <person name="Hungria M."/>
            <person name="Nicolas M.F."/>
            <person name="Pereira M."/>
            <person name="Montes M.A."/>
            <person name="Cantao M.E."/>
            <person name="Vincentz M."/>
            <person name="Rafael M.S."/>
            <person name="Silverman N."/>
            <person name="Stoco P.H."/>
            <person name="Souza R.C."/>
            <person name="Vicentini R."/>
            <person name="Gazzinelli R.T."/>
            <person name="Neves Rde O."/>
            <person name="Silva R."/>
            <person name="Astolfi-Filho S."/>
            <person name="Maciel T.E."/>
            <person name="Urmenyi T.P."/>
            <person name="Tadei W.P."/>
            <person name="Camargo E.P."/>
            <person name="de Vasconcelos A.T."/>
        </authorList>
    </citation>
    <scope>NUCLEOTIDE SEQUENCE</scope>
</reference>
<dbReference type="InterPro" id="IPR012349">
    <property type="entry name" value="Split_barrel_FMN-bd"/>
</dbReference>
<evidence type="ECO:0000313" key="4">
    <source>
        <dbReference type="EnsemblMetazoa" id="ADAC005103-PA"/>
    </source>
</evidence>
<keyword evidence="5" id="KW-1185">Reference proteome</keyword>
<dbReference type="GO" id="GO:0005615">
    <property type="term" value="C:extracellular space"/>
    <property type="evidence" value="ECO:0007669"/>
    <property type="project" value="TreeGrafter"/>
</dbReference>
<keyword evidence="1" id="KW-0472">Membrane</keyword>
<dbReference type="SUPFAM" id="SSF50475">
    <property type="entry name" value="FMN-binding split barrel"/>
    <property type="match status" value="1"/>
</dbReference>
<dbReference type="HOGENOM" id="CLU_083635_2_0_1"/>